<feature type="non-terminal residue" evidence="2">
    <location>
        <position position="1"/>
    </location>
</feature>
<accession>A0A699XN62</accession>
<comment type="caution">
    <text evidence="2">The sequence shown here is derived from an EMBL/GenBank/DDBJ whole genome shotgun (WGS) entry which is preliminary data.</text>
</comment>
<dbReference type="EMBL" id="BKCJ011881205">
    <property type="protein sequence ID" value="GFD60693.1"/>
    <property type="molecule type" value="Genomic_DNA"/>
</dbReference>
<evidence type="ECO:0000313" key="2">
    <source>
        <dbReference type="EMBL" id="GFD60693.1"/>
    </source>
</evidence>
<name>A0A699XN62_TANCI</name>
<evidence type="ECO:0000256" key="1">
    <source>
        <dbReference type="SAM" id="MobiDB-lite"/>
    </source>
</evidence>
<feature type="non-terminal residue" evidence="2">
    <location>
        <position position="79"/>
    </location>
</feature>
<organism evidence="2">
    <name type="scientific">Tanacetum cinerariifolium</name>
    <name type="common">Dalmatian daisy</name>
    <name type="synonym">Chrysanthemum cinerariifolium</name>
    <dbReference type="NCBI Taxonomy" id="118510"/>
    <lineage>
        <taxon>Eukaryota</taxon>
        <taxon>Viridiplantae</taxon>
        <taxon>Streptophyta</taxon>
        <taxon>Embryophyta</taxon>
        <taxon>Tracheophyta</taxon>
        <taxon>Spermatophyta</taxon>
        <taxon>Magnoliopsida</taxon>
        <taxon>eudicotyledons</taxon>
        <taxon>Gunneridae</taxon>
        <taxon>Pentapetalae</taxon>
        <taxon>asterids</taxon>
        <taxon>campanulids</taxon>
        <taxon>Asterales</taxon>
        <taxon>Asteraceae</taxon>
        <taxon>Asteroideae</taxon>
        <taxon>Anthemideae</taxon>
        <taxon>Anthemidinae</taxon>
        <taxon>Tanacetum</taxon>
    </lineage>
</organism>
<dbReference type="AlphaFoldDB" id="A0A699XN62"/>
<protein>
    <submittedName>
        <fullName evidence="2">Uncharacterized protein</fullName>
    </submittedName>
</protein>
<proteinExistence type="predicted"/>
<sequence>ILRDLHGRGGVRCAGRATAVEGSRIAAPDARGAVVRNPGRPGQRRAGDRPLAEPAGLSPAFARPAGSHDRLLRLGQGCG</sequence>
<feature type="region of interest" description="Disordered" evidence="1">
    <location>
        <begin position="30"/>
        <end position="68"/>
    </location>
</feature>
<gene>
    <name evidence="2" type="ORF">Tci_932662</name>
</gene>
<reference evidence="2" key="1">
    <citation type="journal article" date="2019" name="Sci. Rep.">
        <title>Draft genome of Tanacetum cinerariifolium, the natural source of mosquito coil.</title>
        <authorList>
            <person name="Yamashiro T."/>
            <person name="Shiraishi A."/>
            <person name="Satake H."/>
            <person name="Nakayama K."/>
        </authorList>
    </citation>
    <scope>NUCLEOTIDE SEQUENCE</scope>
</reference>